<accession>A0A9P3GPJ7</accession>
<dbReference type="OrthoDB" id="2769307at2759"/>
<reference evidence="1 2" key="1">
    <citation type="submission" date="2021-08" db="EMBL/GenBank/DDBJ databases">
        <title>Draft Genome Sequence of Phanerochaete sordida strain YK-624.</title>
        <authorList>
            <person name="Mori T."/>
            <person name="Dohra H."/>
            <person name="Suzuki T."/>
            <person name="Kawagishi H."/>
            <person name="Hirai H."/>
        </authorList>
    </citation>
    <scope>NUCLEOTIDE SEQUENCE [LARGE SCALE GENOMIC DNA]</scope>
    <source>
        <strain evidence="1 2">YK-624</strain>
    </source>
</reference>
<proteinExistence type="predicted"/>
<name>A0A9P3GPJ7_9APHY</name>
<keyword evidence="2" id="KW-1185">Reference proteome</keyword>
<sequence>MANTPFNFGVQSAPHDAQQCLSPYTPVDVYLLDTKPTTSNLNSTFQFSDYLYYFGNWTLVWTISTLPPYGSPPPSQLTMPDLGASQLRQPVYLAVIEDISECFPGYTDYSIDSRDLVYSGG</sequence>
<dbReference type="AlphaFoldDB" id="A0A9P3GPJ7"/>
<gene>
    <name evidence="1" type="ORF">PsYK624_142160</name>
</gene>
<organism evidence="1 2">
    <name type="scientific">Phanerochaete sordida</name>
    <dbReference type="NCBI Taxonomy" id="48140"/>
    <lineage>
        <taxon>Eukaryota</taxon>
        <taxon>Fungi</taxon>
        <taxon>Dikarya</taxon>
        <taxon>Basidiomycota</taxon>
        <taxon>Agaricomycotina</taxon>
        <taxon>Agaricomycetes</taxon>
        <taxon>Polyporales</taxon>
        <taxon>Phanerochaetaceae</taxon>
        <taxon>Phanerochaete</taxon>
    </lineage>
</organism>
<evidence type="ECO:0000313" key="2">
    <source>
        <dbReference type="Proteomes" id="UP000703269"/>
    </source>
</evidence>
<dbReference type="Proteomes" id="UP000703269">
    <property type="component" value="Unassembled WGS sequence"/>
</dbReference>
<dbReference type="EMBL" id="BPQB01000080">
    <property type="protein sequence ID" value="GJE97994.1"/>
    <property type="molecule type" value="Genomic_DNA"/>
</dbReference>
<protein>
    <submittedName>
        <fullName evidence="1">Uncharacterized protein</fullName>
    </submittedName>
</protein>
<comment type="caution">
    <text evidence="1">The sequence shown here is derived from an EMBL/GenBank/DDBJ whole genome shotgun (WGS) entry which is preliminary data.</text>
</comment>
<evidence type="ECO:0000313" key="1">
    <source>
        <dbReference type="EMBL" id="GJE97994.1"/>
    </source>
</evidence>